<evidence type="ECO:0000313" key="2">
    <source>
        <dbReference type="Proteomes" id="UP000298663"/>
    </source>
</evidence>
<proteinExistence type="predicted"/>
<dbReference type="Proteomes" id="UP000298663">
    <property type="component" value="Unassembled WGS sequence"/>
</dbReference>
<dbReference type="AlphaFoldDB" id="A0A4U5NZB6"/>
<protein>
    <submittedName>
        <fullName evidence="1">Uncharacterized protein</fullName>
    </submittedName>
</protein>
<organism evidence="1 2">
    <name type="scientific">Steinernema carpocapsae</name>
    <name type="common">Entomopathogenic nematode</name>
    <dbReference type="NCBI Taxonomy" id="34508"/>
    <lineage>
        <taxon>Eukaryota</taxon>
        <taxon>Metazoa</taxon>
        <taxon>Ecdysozoa</taxon>
        <taxon>Nematoda</taxon>
        <taxon>Chromadorea</taxon>
        <taxon>Rhabditida</taxon>
        <taxon>Tylenchina</taxon>
        <taxon>Panagrolaimomorpha</taxon>
        <taxon>Strongyloidoidea</taxon>
        <taxon>Steinernematidae</taxon>
        <taxon>Steinernema</taxon>
    </lineage>
</organism>
<gene>
    <name evidence="1" type="ORF">L596_012897</name>
</gene>
<comment type="caution">
    <text evidence="1">The sequence shown here is derived from an EMBL/GenBank/DDBJ whole genome shotgun (WGS) entry which is preliminary data.</text>
</comment>
<name>A0A4U5NZB6_STECR</name>
<sequence>MENRKFGPKPLDFSQAKAVKKYLLAESCGRASPLPFEPKNARIGCVACVLVFLQARGLFLECPCATITIYSEIP</sequence>
<keyword evidence="2" id="KW-1185">Reference proteome</keyword>
<dbReference type="EMBL" id="AZBU02000003">
    <property type="protein sequence ID" value="TKR88693.1"/>
    <property type="molecule type" value="Genomic_DNA"/>
</dbReference>
<evidence type="ECO:0000313" key="1">
    <source>
        <dbReference type="EMBL" id="TKR88693.1"/>
    </source>
</evidence>
<accession>A0A4U5NZB6</accession>
<reference evidence="1 2" key="1">
    <citation type="journal article" date="2015" name="Genome Biol.">
        <title>Comparative genomics of Steinernema reveals deeply conserved gene regulatory networks.</title>
        <authorList>
            <person name="Dillman A.R."/>
            <person name="Macchietto M."/>
            <person name="Porter C.F."/>
            <person name="Rogers A."/>
            <person name="Williams B."/>
            <person name="Antoshechkin I."/>
            <person name="Lee M.M."/>
            <person name="Goodwin Z."/>
            <person name="Lu X."/>
            <person name="Lewis E.E."/>
            <person name="Goodrich-Blair H."/>
            <person name="Stock S.P."/>
            <person name="Adams B.J."/>
            <person name="Sternberg P.W."/>
            <person name="Mortazavi A."/>
        </authorList>
    </citation>
    <scope>NUCLEOTIDE SEQUENCE [LARGE SCALE GENOMIC DNA]</scope>
    <source>
        <strain evidence="1 2">ALL</strain>
    </source>
</reference>
<reference evidence="1 2" key="2">
    <citation type="journal article" date="2019" name="G3 (Bethesda)">
        <title>Hybrid Assembly of the Genome of the Entomopathogenic Nematode Steinernema carpocapsae Identifies the X-Chromosome.</title>
        <authorList>
            <person name="Serra L."/>
            <person name="Macchietto M."/>
            <person name="Macias-Munoz A."/>
            <person name="McGill C.J."/>
            <person name="Rodriguez I.M."/>
            <person name="Rodriguez B."/>
            <person name="Murad R."/>
            <person name="Mortazavi A."/>
        </authorList>
    </citation>
    <scope>NUCLEOTIDE SEQUENCE [LARGE SCALE GENOMIC DNA]</scope>
    <source>
        <strain evidence="1 2">ALL</strain>
    </source>
</reference>
<dbReference type="OrthoDB" id="10369382at2759"/>